<dbReference type="GO" id="GO:0000166">
    <property type="term" value="F:nucleotide binding"/>
    <property type="evidence" value="ECO:0007669"/>
    <property type="project" value="InterPro"/>
</dbReference>
<comment type="caution">
    <text evidence="3">The sequence shown here is derived from an EMBL/GenBank/DDBJ whole genome shotgun (WGS) entry which is preliminary data.</text>
</comment>
<feature type="domain" description="GFO/IDH/MocA-like oxidoreductase" evidence="2">
    <location>
        <begin position="125"/>
        <end position="261"/>
    </location>
</feature>
<evidence type="ECO:0000313" key="4">
    <source>
        <dbReference type="Proteomes" id="UP000247978"/>
    </source>
</evidence>
<dbReference type="Pfam" id="PF22725">
    <property type="entry name" value="GFO_IDH_MocA_C3"/>
    <property type="match status" value="1"/>
</dbReference>
<dbReference type="SUPFAM" id="SSF55347">
    <property type="entry name" value="Glyceraldehyde-3-phosphate dehydrogenase-like, C-terminal domain"/>
    <property type="match status" value="1"/>
</dbReference>
<proteinExistence type="predicted"/>
<evidence type="ECO:0000259" key="2">
    <source>
        <dbReference type="Pfam" id="PF22725"/>
    </source>
</evidence>
<accession>A0A2V3VVE7</accession>
<dbReference type="AlphaFoldDB" id="A0A2V3VVE7"/>
<dbReference type="Gene3D" id="3.40.50.720">
    <property type="entry name" value="NAD(P)-binding Rossmann-like Domain"/>
    <property type="match status" value="1"/>
</dbReference>
<protein>
    <submittedName>
        <fullName evidence="3">Putative dehydrogenase</fullName>
    </submittedName>
</protein>
<dbReference type="EMBL" id="QJJQ01000009">
    <property type="protein sequence ID" value="PXW85917.1"/>
    <property type="molecule type" value="Genomic_DNA"/>
</dbReference>
<name>A0A2V3VVE7_9BACI</name>
<feature type="domain" description="Gfo/Idh/MocA-like oxidoreductase N-terminal" evidence="1">
    <location>
        <begin position="2"/>
        <end position="117"/>
    </location>
</feature>
<dbReference type="Proteomes" id="UP000247978">
    <property type="component" value="Unassembled WGS sequence"/>
</dbReference>
<dbReference type="RefSeq" id="WP_110395882.1">
    <property type="nucleotide sequence ID" value="NZ_JBHUHB010000001.1"/>
</dbReference>
<gene>
    <name evidence="3" type="ORF">DFR56_10980</name>
</gene>
<organism evidence="3 4">
    <name type="scientific">Pseudogracilibacillus auburnensis</name>
    <dbReference type="NCBI Taxonomy" id="1494959"/>
    <lineage>
        <taxon>Bacteria</taxon>
        <taxon>Bacillati</taxon>
        <taxon>Bacillota</taxon>
        <taxon>Bacilli</taxon>
        <taxon>Bacillales</taxon>
        <taxon>Bacillaceae</taxon>
        <taxon>Pseudogracilibacillus</taxon>
    </lineage>
</organism>
<dbReference type="InterPro" id="IPR051450">
    <property type="entry name" value="Gfo/Idh/MocA_Oxidoreductases"/>
</dbReference>
<dbReference type="InterPro" id="IPR055170">
    <property type="entry name" value="GFO_IDH_MocA-like_dom"/>
</dbReference>
<dbReference type="SUPFAM" id="SSF51735">
    <property type="entry name" value="NAD(P)-binding Rossmann-fold domains"/>
    <property type="match status" value="1"/>
</dbReference>
<dbReference type="PANTHER" id="PTHR43377:SF8">
    <property type="entry name" value="BLR3664 PROTEIN"/>
    <property type="match status" value="1"/>
</dbReference>
<reference evidence="3 4" key="1">
    <citation type="submission" date="2018-05" db="EMBL/GenBank/DDBJ databases">
        <title>Genomic Encyclopedia of Type Strains, Phase IV (KMG-IV): sequencing the most valuable type-strain genomes for metagenomic binning, comparative biology and taxonomic classification.</title>
        <authorList>
            <person name="Goeker M."/>
        </authorList>
    </citation>
    <scope>NUCLEOTIDE SEQUENCE [LARGE SCALE GENOMIC DNA]</scope>
    <source>
        <strain evidence="3 4">DSM 28556</strain>
    </source>
</reference>
<evidence type="ECO:0000259" key="1">
    <source>
        <dbReference type="Pfam" id="PF01408"/>
    </source>
</evidence>
<evidence type="ECO:0000313" key="3">
    <source>
        <dbReference type="EMBL" id="PXW85917.1"/>
    </source>
</evidence>
<dbReference type="Pfam" id="PF01408">
    <property type="entry name" value="GFO_IDH_MocA"/>
    <property type="match status" value="1"/>
</dbReference>
<keyword evidence="4" id="KW-1185">Reference proteome</keyword>
<dbReference type="InterPro" id="IPR036291">
    <property type="entry name" value="NAD(P)-bd_dom_sf"/>
</dbReference>
<dbReference type="PANTHER" id="PTHR43377">
    <property type="entry name" value="BILIVERDIN REDUCTASE A"/>
    <property type="match status" value="1"/>
</dbReference>
<sequence>MKLAVLGLNHGYKFAQDSKQIAGVELVAVAGNDKLAKQRAELLGAPLFVDYRDLLETCELDGVIITLPNHLHEEAVRLCAEKGIHVLVEKPIAATVTDGEAMIRVARKHGIHLLVGHHRRFSSKVRKLKETLASGVIGNLVGINMMFTLAKDHAYFAENWRITKGGGPLLINAVHDIDTIRFMTGLTIERVYASSQNLIRKNEVEDTASILMETAEGPTINYFVSDGVPAPWSYELTTGENPKYARAKGDCYYFFGTKGSIAFPSFTVYTYDENQYGWDHPLQLKKMNVQDNDPMTAELLHFIDIVKSGVSPFVTGADALETLKVILAIKRSAEERRIVEI</sequence>
<dbReference type="InterPro" id="IPR000683">
    <property type="entry name" value="Gfo/Idh/MocA-like_OxRdtase_N"/>
</dbReference>
<dbReference type="Gene3D" id="3.30.360.10">
    <property type="entry name" value="Dihydrodipicolinate Reductase, domain 2"/>
    <property type="match status" value="1"/>
</dbReference>